<protein>
    <submittedName>
        <fullName evidence="8">Prokaryotic molybdopterin-containing oxidoreductase family, iron-sulfur binding subunit</fullName>
    </submittedName>
</protein>
<feature type="domain" description="4Fe-4S ferredoxin-type" evidence="6">
    <location>
        <begin position="120"/>
        <end position="152"/>
    </location>
</feature>
<evidence type="ECO:0000256" key="5">
    <source>
        <dbReference type="ARBA" id="ARBA00023014"/>
    </source>
</evidence>
<keyword evidence="2" id="KW-0479">Metal-binding</keyword>
<dbReference type="InterPro" id="IPR019546">
    <property type="entry name" value="TAT_signal_bac_arc"/>
</dbReference>
<dbReference type="Gene3D" id="3.30.70.20">
    <property type="match status" value="2"/>
</dbReference>
<dbReference type="NCBIfam" id="TIGR01409">
    <property type="entry name" value="TAT_signal_seq"/>
    <property type="match status" value="1"/>
</dbReference>
<dbReference type="PANTHER" id="PTHR43177">
    <property type="entry name" value="PROTEIN NRFC"/>
    <property type="match status" value="1"/>
</dbReference>
<keyword evidence="5" id="KW-0411">Iron-sulfur</keyword>
<keyword evidence="1" id="KW-0004">4Fe-4S</keyword>
<dbReference type="CDD" id="cd10551">
    <property type="entry name" value="PsrB"/>
    <property type="match status" value="1"/>
</dbReference>
<dbReference type="GO" id="GO:0051539">
    <property type="term" value="F:4 iron, 4 sulfur cluster binding"/>
    <property type="evidence" value="ECO:0007669"/>
    <property type="project" value="UniProtKB-KW"/>
</dbReference>
<evidence type="ECO:0000256" key="2">
    <source>
        <dbReference type="ARBA" id="ARBA00022723"/>
    </source>
</evidence>
<organism evidence="8">
    <name type="scientific">Candidatus Kentrum sp. FM</name>
    <dbReference type="NCBI Taxonomy" id="2126340"/>
    <lineage>
        <taxon>Bacteria</taxon>
        <taxon>Pseudomonadati</taxon>
        <taxon>Pseudomonadota</taxon>
        <taxon>Gammaproteobacteria</taxon>
        <taxon>Candidatus Kentrum</taxon>
    </lineage>
</organism>
<dbReference type="NCBIfam" id="NF045797">
    <property type="entry name" value="DsrO"/>
    <property type="match status" value="1"/>
</dbReference>
<evidence type="ECO:0000313" key="7">
    <source>
        <dbReference type="EMBL" id="VFJ42860.1"/>
    </source>
</evidence>
<dbReference type="EMBL" id="CAADEZ010000002">
    <property type="protein sequence ID" value="VFJ42860.1"/>
    <property type="molecule type" value="Genomic_DNA"/>
</dbReference>
<accession>A0A450RWI5</accession>
<dbReference type="PANTHER" id="PTHR43177:SF3">
    <property type="entry name" value="PROTEIN NRFC HOMOLOG"/>
    <property type="match status" value="1"/>
</dbReference>
<evidence type="ECO:0000256" key="3">
    <source>
        <dbReference type="ARBA" id="ARBA00022729"/>
    </source>
</evidence>
<dbReference type="EMBL" id="CAADFL010000002">
    <property type="protein sequence ID" value="VFK05560.1"/>
    <property type="molecule type" value="Genomic_DNA"/>
</dbReference>
<dbReference type="Pfam" id="PF13247">
    <property type="entry name" value="Fer4_11"/>
    <property type="match status" value="1"/>
</dbReference>
<evidence type="ECO:0000256" key="1">
    <source>
        <dbReference type="ARBA" id="ARBA00022485"/>
    </source>
</evidence>
<gene>
    <name evidence="7" type="ORF">BECKFM1743A_GA0114220_100026</name>
    <name evidence="9" type="ORF">BECKFM1743B_GA0114221_100026</name>
    <name evidence="8" type="ORF">BECKFM1743C_GA0114222_100026</name>
</gene>
<dbReference type="InterPro" id="IPR017896">
    <property type="entry name" value="4Fe4S_Fe-S-bd"/>
</dbReference>
<reference evidence="8" key="1">
    <citation type="submission" date="2019-02" db="EMBL/GenBank/DDBJ databases">
        <authorList>
            <person name="Gruber-Vodicka R. H."/>
            <person name="Seah K. B. B."/>
        </authorList>
    </citation>
    <scope>NUCLEOTIDE SEQUENCE</scope>
    <source>
        <strain evidence="7">BECK_BZ163</strain>
        <strain evidence="9">BECK_BZ164</strain>
        <strain evidence="8">BECK_BZ165</strain>
    </source>
</reference>
<keyword evidence="3" id="KW-0732">Signal</keyword>
<keyword evidence="4" id="KW-0408">Iron</keyword>
<dbReference type="AlphaFoldDB" id="A0A450RWI5"/>
<feature type="domain" description="4Fe-4S ferredoxin-type" evidence="6">
    <location>
        <begin position="62"/>
        <end position="93"/>
    </location>
</feature>
<sequence length="269" mass="28987">MSDNPTSAKQSRLAVSSNNVERRGFLGGMSAAAAVALAPGVALIGLAEARSVEGPVTESKRWGMLIDANKCTRGCDACVSACGRENGLVSHNRPQTDVQWMRKVTVRDKVHDSGSEGDYPRHQVSLPVMCQHCQYPPCVDVCPTGASFRREDGIVLVDRHICIGCRYCMMACPYKARSFAHEVATKQKSHAPRGKGTVEACTLCVHRIDEDSGRMPACVEACASEGQGAMVFGDLKDPGSRISINLKNYPSAALRNDLGLYPGVRYQGI</sequence>
<evidence type="ECO:0000313" key="8">
    <source>
        <dbReference type="EMBL" id="VFJ43521.1"/>
    </source>
</evidence>
<dbReference type="PROSITE" id="PS00198">
    <property type="entry name" value="4FE4S_FER_1"/>
    <property type="match status" value="1"/>
</dbReference>
<feature type="domain" description="4Fe-4S ferredoxin-type" evidence="6">
    <location>
        <begin position="153"/>
        <end position="182"/>
    </location>
</feature>
<evidence type="ECO:0000313" key="9">
    <source>
        <dbReference type="EMBL" id="VFK05560.1"/>
    </source>
</evidence>
<evidence type="ECO:0000259" key="6">
    <source>
        <dbReference type="PROSITE" id="PS51379"/>
    </source>
</evidence>
<evidence type="ECO:0000256" key="4">
    <source>
        <dbReference type="ARBA" id="ARBA00023004"/>
    </source>
</evidence>
<dbReference type="PROSITE" id="PS51318">
    <property type="entry name" value="TAT"/>
    <property type="match status" value="1"/>
</dbReference>
<dbReference type="InterPro" id="IPR006311">
    <property type="entry name" value="TAT_signal"/>
</dbReference>
<dbReference type="InterPro" id="IPR050954">
    <property type="entry name" value="ET_IronSulfur_Cluster-Binding"/>
</dbReference>
<dbReference type="GO" id="GO:0046872">
    <property type="term" value="F:metal ion binding"/>
    <property type="evidence" value="ECO:0007669"/>
    <property type="project" value="UniProtKB-KW"/>
</dbReference>
<dbReference type="InterPro" id="IPR017900">
    <property type="entry name" value="4Fe4S_Fe_S_CS"/>
</dbReference>
<dbReference type="EMBL" id="CAADFA010000002">
    <property type="protein sequence ID" value="VFJ43521.1"/>
    <property type="molecule type" value="Genomic_DNA"/>
</dbReference>
<dbReference type="InterPro" id="IPR054822">
    <property type="entry name" value="DsrO-like"/>
</dbReference>
<dbReference type="SUPFAM" id="SSF54862">
    <property type="entry name" value="4Fe-4S ferredoxins"/>
    <property type="match status" value="1"/>
</dbReference>
<dbReference type="PROSITE" id="PS51379">
    <property type="entry name" value="4FE4S_FER_2"/>
    <property type="match status" value="3"/>
</dbReference>
<name>A0A450RWI5_9GAMM</name>
<proteinExistence type="predicted"/>